<proteinExistence type="predicted"/>
<keyword evidence="2" id="KW-1185">Reference proteome</keyword>
<organism evidence="1 2">
    <name type="scientific">Pseudoloma neurophilia</name>
    <dbReference type="NCBI Taxonomy" id="146866"/>
    <lineage>
        <taxon>Eukaryota</taxon>
        <taxon>Fungi</taxon>
        <taxon>Fungi incertae sedis</taxon>
        <taxon>Microsporidia</taxon>
        <taxon>Pseudoloma</taxon>
    </lineage>
</organism>
<dbReference type="AlphaFoldDB" id="A0A0R0M079"/>
<feature type="non-terminal residue" evidence="1">
    <location>
        <position position="1"/>
    </location>
</feature>
<evidence type="ECO:0000313" key="2">
    <source>
        <dbReference type="Proteomes" id="UP000051530"/>
    </source>
</evidence>
<dbReference type="EMBL" id="LGUB01000014">
    <property type="protein sequence ID" value="KRH94962.1"/>
    <property type="molecule type" value="Genomic_DNA"/>
</dbReference>
<reference evidence="1 2" key="1">
    <citation type="submission" date="2015-07" db="EMBL/GenBank/DDBJ databases">
        <title>The genome of Pseudoloma neurophilia, a relevant intracellular parasite of the zebrafish.</title>
        <authorList>
            <person name="Ndikumana S."/>
            <person name="Pelin A."/>
            <person name="Sanders J."/>
            <person name="Corradi N."/>
        </authorList>
    </citation>
    <scope>NUCLEOTIDE SEQUENCE [LARGE SCALE GENOMIC DNA]</scope>
    <source>
        <strain evidence="1 2">MK1</strain>
    </source>
</reference>
<accession>A0A0R0M079</accession>
<dbReference type="Proteomes" id="UP000051530">
    <property type="component" value="Unassembled WGS sequence"/>
</dbReference>
<name>A0A0R0M079_9MICR</name>
<gene>
    <name evidence="1" type="ORF">M153_8800028330</name>
</gene>
<dbReference type="VEuPathDB" id="MicrosporidiaDB:M153_8800028330"/>
<evidence type="ECO:0000313" key="1">
    <source>
        <dbReference type="EMBL" id="KRH94962.1"/>
    </source>
</evidence>
<sequence length="311" mass="36299">VKQKIGPQNCKKRVKVYHSENEHNGLNHFKTFDESGKLINVFDPNAREHDCLYSVIEYHTGISRHDQTKNMISHMKINGEQTKNYILGRQKFLHFGGSARTPETEAERIEFKKINVDFLNALNPNLNQRSPEKGHPDEHENKNLKNIREIVIKKNKKIHTVLEDGKEFRDRTLQDVAEHPLMEWAVEKLNNQSAEPRTFRIAFTIQNSLPKMLEKNYKKGEELPTAHTYNKNTNALDKIPFNAHRSVFGHQFGEENNRDAYISYVTAYCMKKGKPPLGSYVHNPTLKDPVLIEEENQEKYHDYDYVTLVPY</sequence>
<protein>
    <submittedName>
        <fullName evidence="1">Uncharacterized protein</fullName>
    </submittedName>
</protein>
<comment type="caution">
    <text evidence="1">The sequence shown here is derived from an EMBL/GenBank/DDBJ whole genome shotgun (WGS) entry which is preliminary data.</text>
</comment>